<dbReference type="EMBL" id="CP060394">
    <property type="protein sequence ID" value="QNI32824.1"/>
    <property type="molecule type" value="Genomic_DNA"/>
</dbReference>
<dbReference type="Proteomes" id="UP000515312">
    <property type="component" value="Chromosome"/>
</dbReference>
<evidence type="ECO:0000256" key="4">
    <source>
        <dbReference type="ARBA" id="ARBA00023136"/>
    </source>
</evidence>
<name>A0A7G8BJV4_9BACT</name>
<evidence type="ECO:0000313" key="5">
    <source>
        <dbReference type="EMBL" id="QNI32824.1"/>
    </source>
</evidence>
<reference evidence="5 6" key="1">
    <citation type="submission" date="2020-08" db="EMBL/GenBank/DDBJ databases">
        <title>Edaphobacter telluris sp. nov. and Acidobacterium dinghuensis sp. nov., two acidobacteria isolated from forest soil.</title>
        <authorList>
            <person name="Fu J."/>
            <person name="Qiu L."/>
        </authorList>
    </citation>
    <scope>NUCLEOTIDE SEQUENCE [LARGE SCALE GENOMIC DNA]</scope>
    <source>
        <strain evidence="5">4Y35</strain>
    </source>
</reference>
<evidence type="ECO:0000256" key="2">
    <source>
        <dbReference type="ARBA" id="ARBA00022692"/>
    </source>
</evidence>
<proteinExistence type="predicted"/>
<keyword evidence="6" id="KW-1185">Reference proteome</keyword>
<dbReference type="GO" id="GO:0016020">
    <property type="term" value="C:membrane"/>
    <property type="evidence" value="ECO:0007669"/>
    <property type="project" value="UniProtKB-SubCell"/>
</dbReference>
<keyword evidence="3" id="KW-1133">Transmembrane helix</keyword>
<dbReference type="Pfam" id="PF00654">
    <property type="entry name" value="Voltage_CLC"/>
    <property type="match status" value="1"/>
</dbReference>
<dbReference type="InterPro" id="IPR001807">
    <property type="entry name" value="ClC"/>
</dbReference>
<organism evidence="5 6">
    <name type="scientific">Alloacidobacterium dinghuense</name>
    <dbReference type="NCBI Taxonomy" id="2763107"/>
    <lineage>
        <taxon>Bacteria</taxon>
        <taxon>Pseudomonadati</taxon>
        <taxon>Acidobacteriota</taxon>
        <taxon>Terriglobia</taxon>
        <taxon>Terriglobales</taxon>
        <taxon>Acidobacteriaceae</taxon>
        <taxon>Alloacidobacterium</taxon>
    </lineage>
</organism>
<accession>A0A7G8BJV4</accession>
<dbReference type="SUPFAM" id="SSF81340">
    <property type="entry name" value="Clc chloride channel"/>
    <property type="match status" value="1"/>
</dbReference>
<gene>
    <name evidence="5" type="ORF">H7849_02150</name>
</gene>
<evidence type="ECO:0000313" key="6">
    <source>
        <dbReference type="Proteomes" id="UP000515312"/>
    </source>
</evidence>
<keyword evidence="2" id="KW-0812">Transmembrane</keyword>
<evidence type="ECO:0000256" key="3">
    <source>
        <dbReference type="ARBA" id="ARBA00022989"/>
    </source>
</evidence>
<evidence type="ECO:0008006" key="7">
    <source>
        <dbReference type="Google" id="ProtNLM"/>
    </source>
</evidence>
<dbReference type="KEGG" id="adin:H7849_02150"/>
<dbReference type="GO" id="GO:0015108">
    <property type="term" value="F:chloride transmembrane transporter activity"/>
    <property type="evidence" value="ECO:0007669"/>
    <property type="project" value="InterPro"/>
</dbReference>
<dbReference type="InterPro" id="IPR014743">
    <property type="entry name" value="Cl-channel_core"/>
</dbReference>
<comment type="subcellular location">
    <subcellularLocation>
        <location evidence="1">Membrane</location>
        <topology evidence="1">Multi-pass membrane protein</topology>
    </subcellularLocation>
</comment>
<keyword evidence="4" id="KW-0472">Membrane</keyword>
<sequence>MATLFTACVRAPLTGIVLAVEMTRRGDITLPLLAGSLTTMLITMLLDSEPIYETLKRRNCSNLEDSLSLASD</sequence>
<dbReference type="Gene3D" id="1.10.3080.10">
    <property type="entry name" value="Clc chloride channel"/>
    <property type="match status" value="1"/>
</dbReference>
<evidence type="ECO:0000256" key="1">
    <source>
        <dbReference type="ARBA" id="ARBA00004141"/>
    </source>
</evidence>
<dbReference type="AlphaFoldDB" id="A0A7G8BJV4"/>
<protein>
    <recommendedName>
        <fullName evidence="7">Voltage gated chloride channel</fullName>
    </recommendedName>
</protein>